<feature type="transmembrane region" description="Helical" evidence="2">
    <location>
        <begin position="187"/>
        <end position="208"/>
    </location>
</feature>
<gene>
    <name evidence="3" type="ORF">FA15DRAFT_673031</name>
</gene>
<dbReference type="Proteomes" id="UP000307440">
    <property type="component" value="Unassembled WGS sequence"/>
</dbReference>
<evidence type="ECO:0000313" key="4">
    <source>
        <dbReference type="Proteomes" id="UP000307440"/>
    </source>
</evidence>
<proteinExistence type="predicted"/>
<reference evidence="3 4" key="1">
    <citation type="journal article" date="2019" name="Nat. Ecol. Evol.">
        <title>Megaphylogeny resolves global patterns of mushroom evolution.</title>
        <authorList>
            <person name="Varga T."/>
            <person name="Krizsan K."/>
            <person name="Foldi C."/>
            <person name="Dima B."/>
            <person name="Sanchez-Garcia M."/>
            <person name="Sanchez-Ramirez S."/>
            <person name="Szollosi G.J."/>
            <person name="Szarkandi J.G."/>
            <person name="Papp V."/>
            <person name="Albert L."/>
            <person name="Andreopoulos W."/>
            <person name="Angelini C."/>
            <person name="Antonin V."/>
            <person name="Barry K.W."/>
            <person name="Bougher N.L."/>
            <person name="Buchanan P."/>
            <person name="Buyck B."/>
            <person name="Bense V."/>
            <person name="Catcheside P."/>
            <person name="Chovatia M."/>
            <person name="Cooper J."/>
            <person name="Damon W."/>
            <person name="Desjardin D."/>
            <person name="Finy P."/>
            <person name="Geml J."/>
            <person name="Haridas S."/>
            <person name="Hughes K."/>
            <person name="Justo A."/>
            <person name="Karasinski D."/>
            <person name="Kautmanova I."/>
            <person name="Kiss B."/>
            <person name="Kocsube S."/>
            <person name="Kotiranta H."/>
            <person name="LaButti K.M."/>
            <person name="Lechner B.E."/>
            <person name="Liimatainen K."/>
            <person name="Lipzen A."/>
            <person name="Lukacs Z."/>
            <person name="Mihaltcheva S."/>
            <person name="Morgado L.N."/>
            <person name="Niskanen T."/>
            <person name="Noordeloos M.E."/>
            <person name="Ohm R.A."/>
            <person name="Ortiz-Santana B."/>
            <person name="Ovrebo C."/>
            <person name="Racz N."/>
            <person name="Riley R."/>
            <person name="Savchenko A."/>
            <person name="Shiryaev A."/>
            <person name="Soop K."/>
            <person name="Spirin V."/>
            <person name="Szebenyi C."/>
            <person name="Tomsovsky M."/>
            <person name="Tulloss R.E."/>
            <person name="Uehling J."/>
            <person name="Grigoriev I.V."/>
            <person name="Vagvolgyi C."/>
            <person name="Papp T."/>
            <person name="Martin F.M."/>
            <person name="Miettinen O."/>
            <person name="Hibbett D.S."/>
            <person name="Nagy L.G."/>
        </authorList>
    </citation>
    <scope>NUCLEOTIDE SEQUENCE [LARGE SCALE GENOMIC DNA]</scope>
    <source>
        <strain evidence="3 4">CBS 121175</strain>
    </source>
</reference>
<evidence type="ECO:0000256" key="1">
    <source>
        <dbReference type="SAM" id="MobiDB-lite"/>
    </source>
</evidence>
<feature type="transmembrane region" description="Helical" evidence="2">
    <location>
        <begin position="264"/>
        <end position="284"/>
    </location>
</feature>
<feature type="region of interest" description="Disordered" evidence="1">
    <location>
        <begin position="300"/>
        <end position="336"/>
    </location>
</feature>
<keyword evidence="2" id="KW-0472">Membrane</keyword>
<feature type="transmembrane region" description="Helical" evidence="2">
    <location>
        <begin position="20"/>
        <end position="38"/>
    </location>
</feature>
<keyword evidence="2" id="KW-0812">Transmembrane</keyword>
<feature type="transmembrane region" description="Helical" evidence="2">
    <location>
        <begin position="85"/>
        <end position="106"/>
    </location>
</feature>
<keyword evidence="2" id="KW-1133">Transmembrane helix</keyword>
<organism evidence="3 4">
    <name type="scientific">Coprinopsis marcescibilis</name>
    <name type="common">Agaric fungus</name>
    <name type="synonym">Psathyrella marcescibilis</name>
    <dbReference type="NCBI Taxonomy" id="230819"/>
    <lineage>
        <taxon>Eukaryota</taxon>
        <taxon>Fungi</taxon>
        <taxon>Dikarya</taxon>
        <taxon>Basidiomycota</taxon>
        <taxon>Agaricomycotina</taxon>
        <taxon>Agaricomycetes</taxon>
        <taxon>Agaricomycetidae</taxon>
        <taxon>Agaricales</taxon>
        <taxon>Agaricineae</taxon>
        <taxon>Psathyrellaceae</taxon>
        <taxon>Coprinopsis</taxon>
    </lineage>
</organism>
<feature type="transmembrane region" description="Helical" evidence="2">
    <location>
        <begin position="45"/>
        <end position="65"/>
    </location>
</feature>
<dbReference type="EMBL" id="ML210283">
    <property type="protein sequence ID" value="TFK20922.1"/>
    <property type="molecule type" value="Genomic_DNA"/>
</dbReference>
<accession>A0A5C3KL93</accession>
<name>A0A5C3KL93_COPMA</name>
<evidence type="ECO:0000256" key="2">
    <source>
        <dbReference type="SAM" id="Phobius"/>
    </source>
</evidence>
<feature type="compositionally biased region" description="Basic and acidic residues" evidence="1">
    <location>
        <begin position="300"/>
        <end position="318"/>
    </location>
</feature>
<feature type="compositionally biased region" description="Basic and acidic residues" evidence="1">
    <location>
        <begin position="326"/>
        <end position="336"/>
    </location>
</feature>
<sequence>MSFPSPVGGVPLQSDLAPSILFAVLYGLLAPLVFYRLYDRRSRTLLLLGTMIFAIERIVIFSLRAVQSRDVERRLNGGLAIYMQVSFNTGFIGIASDLVNIIRCLLVNPTYGLERFPESPAASTKECYLAPPEEGEEDHARERFWARRFAEFTGLAFLSAVVPGIVANSSYDKTFNDPSRAQRTYTLRYASSGVALFLTIVLVLAAAWSKCMQKRAGKRGFVVISLLSFLVGIIACYRLSVMHNTTTALDSTAPGSLNTPGAKAAFYVLHVLPEWLVSAILLGCNVRKTFGTGMFGDWRGHDETPKEKASREKSEARRAERKQRKLQLEGREKGPV</sequence>
<protein>
    <submittedName>
        <fullName evidence="3">Uncharacterized protein</fullName>
    </submittedName>
</protein>
<keyword evidence="4" id="KW-1185">Reference proteome</keyword>
<evidence type="ECO:0000313" key="3">
    <source>
        <dbReference type="EMBL" id="TFK20922.1"/>
    </source>
</evidence>
<dbReference type="OrthoDB" id="2562239at2759"/>
<feature type="transmembrane region" description="Helical" evidence="2">
    <location>
        <begin position="220"/>
        <end position="240"/>
    </location>
</feature>
<feature type="transmembrane region" description="Helical" evidence="2">
    <location>
        <begin position="149"/>
        <end position="167"/>
    </location>
</feature>
<dbReference type="AlphaFoldDB" id="A0A5C3KL93"/>